<dbReference type="PANTHER" id="PTHR48081:SF33">
    <property type="entry name" value="KYNURENINE FORMAMIDASE"/>
    <property type="match status" value="1"/>
</dbReference>
<comment type="caution">
    <text evidence="6">The sequence shown here is derived from an EMBL/GenBank/DDBJ whole genome shotgun (WGS) entry which is preliminary data.</text>
</comment>
<dbReference type="Gene3D" id="3.40.50.1820">
    <property type="entry name" value="alpha/beta hydrolase"/>
    <property type="match status" value="1"/>
</dbReference>
<accession>A0ABP9YI91</accession>
<dbReference type="InterPro" id="IPR029058">
    <property type="entry name" value="AB_hydrolase_fold"/>
</dbReference>
<dbReference type="SUPFAM" id="SSF53474">
    <property type="entry name" value="alpha/beta-Hydrolases"/>
    <property type="match status" value="1"/>
</dbReference>
<keyword evidence="4" id="KW-0472">Membrane</keyword>
<comment type="similarity">
    <text evidence="1">Belongs to the 'GDXG' lipolytic enzyme family.</text>
</comment>
<dbReference type="InterPro" id="IPR049492">
    <property type="entry name" value="BD-FAE-like_dom"/>
</dbReference>
<name>A0ABP9YI91_9FUNG</name>
<dbReference type="EMBL" id="BAABUJ010000072">
    <property type="protein sequence ID" value="GAA5806573.1"/>
    <property type="molecule type" value="Genomic_DNA"/>
</dbReference>
<keyword evidence="2" id="KW-0378">Hydrolase</keyword>
<keyword evidence="7" id="KW-1185">Reference proteome</keyword>
<evidence type="ECO:0000256" key="3">
    <source>
        <dbReference type="PROSITE-ProRule" id="PRU10038"/>
    </source>
</evidence>
<evidence type="ECO:0000256" key="2">
    <source>
        <dbReference type="ARBA" id="ARBA00022801"/>
    </source>
</evidence>
<keyword evidence="4" id="KW-1133">Transmembrane helix</keyword>
<gene>
    <name evidence="6" type="ORF">HPULCUR_012112</name>
</gene>
<evidence type="ECO:0000313" key="7">
    <source>
        <dbReference type="Proteomes" id="UP001476247"/>
    </source>
</evidence>
<dbReference type="PANTHER" id="PTHR48081">
    <property type="entry name" value="AB HYDROLASE SUPERFAMILY PROTEIN C4A8.06C"/>
    <property type="match status" value="1"/>
</dbReference>
<protein>
    <recommendedName>
        <fullName evidence="5">BD-FAE-like domain-containing protein</fullName>
    </recommendedName>
</protein>
<feature type="transmembrane region" description="Helical" evidence="4">
    <location>
        <begin position="51"/>
        <end position="73"/>
    </location>
</feature>
<dbReference type="Proteomes" id="UP001476247">
    <property type="component" value="Unassembled WGS sequence"/>
</dbReference>
<evidence type="ECO:0000256" key="1">
    <source>
        <dbReference type="ARBA" id="ARBA00010515"/>
    </source>
</evidence>
<proteinExistence type="inferred from homology"/>
<dbReference type="Pfam" id="PF20434">
    <property type="entry name" value="BD-FAE"/>
    <property type="match status" value="1"/>
</dbReference>
<dbReference type="PROSITE" id="PS01174">
    <property type="entry name" value="LIPASE_GDXG_SER"/>
    <property type="match status" value="1"/>
</dbReference>
<dbReference type="InterPro" id="IPR033140">
    <property type="entry name" value="Lipase_GDXG_put_SER_AS"/>
</dbReference>
<dbReference type="PROSITE" id="PS00122">
    <property type="entry name" value="CARBOXYLESTERASE_B_1"/>
    <property type="match status" value="1"/>
</dbReference>
<feature type="transmembrane region" description="Helical" evidence="4">
    <location>
        <begin position="85"/>
        <end position="103"/>
    </location>
</feature>
<dbReference type="InterPro" id="IPR019826">
    <property type="entry name" value="Carboxylesterase_B_AS"/>
</dbReference>
<evidence type="ECO:0000256" key="4">
    <source>
        <dbReference type="SAM" id="Phobius"/>
    </source>
</evidence>
<dbReference type="InterPro" id="IPR050300">
    <property type="entry name" value="GDXG_lipolytic_enzyme"/>
</dbReference>
<evidence type="ECO:0000259" key="5">
    <source>
        <dbReference type="Pfam" id="PF20434"/>
    </source>
</evidence>
<sequence length="436" mass="48869">MLALCSAFVATSYIFSVTLFGFFTVCAFDKPYVANVIVPKLRKHYHLIELFASGVTENAIHLVFLKLVIVKLVKLFGGFNYSLAWLFYIADIVNMGALVILFYEILNEKPVTDAALKIIDPESQPIKSIIALDGLKKLLHPFWTPSDINVHQNITYATNEEIRDALKSTNDDFDQPRKMMLDIYCSNNMQKTGLQPVMVHIHGGAWRVGSKNMFYPHQKVLVQENNWVMVNIGYRLAPKNPYPTHLIDVKRSLRWIKKNIASFGGDPNFIVLSGDSAGAHLAAMTSLTTNDPKYQPGFEQVDTSVRGVISFSGALDVATGSHHANFFCKDVANLGKVDYDFLHQHSPVSVVPKAKEENKLVPFLVFAGERDRLTECIMSKSFKAAYDKAVGDSSPLCQLVLLPGGHHVSYIAWSPRSLYVSYVIQAWCNQLYVKNK</sequence>
<keyword evidence="4" id="KW-0812">Transmembrane</keyword>
<reference evidence="6 7" key="1">
    <citation type="submission" date="2024-04" db="EMBL/GenBank/DDBJ databases">
        <title>genome sequences of Mucor flavus KT1a and Helicostylum pulchrum KT1b strains isolation_sourced from the surface of a dry-aged beef.</title>
        <authorList>
            <person name="Toyotome T."/>
            <person name="Hosono M."/>
            <person name="Torimaru M."/>
            <person name="Fukuda K."/>
            <person name="Mikami N."/>
        </authorList>
    </citation>
    <scope>NUCLEOTIDE SEQUENCE [LARGE SCALE GENOMIC DNA]</scope>
    <source>
        <strain evidence="6 7">KT1b</strain>
    </source>
</reference>
<evidence type="ECO:0000313" key="6">
    <source>
        <dbReference type="EMBL" id="GAA5806573.1"/>
    </source>
</evidence>
<feature type="domain" description="BD-FAE-like" evidence="5">
    <location>
        <begin position="181"/>
        <end position="384"/>
    </location>
</feature>
<feature type="active site" evidence="3">
    <location>
        <position position="276"/>
    </location>
</feature>
<organism evidence="6 7">
    <name type="scientific">Helicostylum pulchrum</name>
    <dbReference type="NCBI Taxonomy" id="562976"/>
    <lineage>
        <taxon>Eukaryota</taxon>
        <taxon>Fungi</taxon>
        <taxon>Fungi incertae sedis</taxon>
        <taxon>Mucoromycota</taxon>
        <taxon>Mucoromycotina</taxon>
        <taxon>Mucoromycetes</taxon>
        <taxon>Mucorales</taxon>
        <taxon>Mucorineae</taxon>
        <taxon>Mucoraceae</taxon>
        <taxon>Helicostylum</taxon>
    </lineage>
</organism>